<dbReference type="AlphaFoldDB" id="A0A914EFT3"/>
<accession>A0A914EFT3</accession>
<sequence>MSMNQVPSDLIVDVFCYLSGKELAYFREVCQKWNYLVIQGSLLSLPRVVIEDQIRICDIFGVAHETNLREQCWMADGQEHKQNTSDYVEFESISAALRNYVLPEKKKLNFNTSDTEAGLLFYDTFLKDFCQNFEQTLHPETMFESVKFGTTFQIRCAWIPLLSNDPK</sequence>
<name>A0A914EFT3_9BILA</name>
<dbReference type="InterPro" id="IPR036047">
    <property type="entry name" value="F-box-like_dom_sf"/>
</dbReference>
<dbReference type="WBParaSite" id="ACRNAN_scaffold800.g31260.t1">
    <property type="protein sequence ID" value="ACRNAN_scaffold800.g31260.t1"/>
    <property type="gene ID" value="ACRNAN_scaffold800.g31260"/>
</dbReference>
<evidence type="ECO:0000313" key="3">
    <source>
        <dbReference type="WBParaSite" id="ACRNAN_scaffold800.g31260.t1"/>
    </source>
</evidence>
<dbReference type="SUPFAM" id="SSF81383">
    <property type="entry name" value="F-box domain"/>
    <property type="match status" value="1"/>
</dbReference>
<organism evidence="2 3">
    <name type="scientific">Acrobeloides nanus</name>
    <dbReference type="NCBI Taxonomy" id="290746"/>
    <lineage>
        <taxon>Eukaryota</taxon>
        <taxon>Metazoa</taxon>
        <taxon>Ecdysozoa</taxon>
        <taxon>Nematoda</taxon>
        <taxon>Chromadorea</taxon>
        <taxon>Rhabditida</taxon>
        <taxon>Tylenchina</taxon>
        <taxon>Cephalobomorpha</taxon>
        <taxon>Cephaloboidea</taxon>
        <taxon>Cephalobidae</taxon>
        <taxon>Acrobeloides</taxon>
    </lineage>
</organism>
<dbReference type="PROSITE" id="PS50181">
    <property type="entry name" value="FBOX"/>
    <property type="match status" value="1"/>
</dbReference>
<keyword evidence="2" id="KW-1185">Reference proteome</keyword>
<evidence type="ECO:0000313" key="2">
    <source>
        <dbReference type="Proteomes" id="UP000887540"/>
    </source>
</evidence>
<dbReference type="Pfam" id="PF00646">
    <property type="entry name" value="F-box"/>
    <property type="match status" value="1"/>
</dbReference>
<evidence type="ECO:0000259" key="1">
    <source>
        <dbReference type="PROSITE" id="PS50181"/>
    </source>
</evidence>
<proteinExistence type="predicted"/>
<protein>
    <submittedName>
        <fullName evidence="3">F-box domain-containing protein</fullName>
    </submittedName>
</protein>
<dbReference type="Gene3D" id="1.20.1280.50">
    <property type="match status" value="1"/>
</dbReference>
<feature type="domain" description="F-box" evidence="1">
    <location>
        <begin position="1"/>
        <end position="37"/>
    </location>
</feature>
<dbReference type="InterPro" id="IPR001810">
    <property type="entry name" value="F-box_dom"/>
</dbReference>
<reference evidence="3" key="1">
    <citation type="submission" date="2022-11" db="UniProtKB">
        <authorList>
            <consortium name="WormBaseParasite"/>
        </authorList>
    </citation>
    <scope>IDENTIFICATION</scope>
</reference>
<dbReference type="Proteomes" id="UP000887540">
    <property type="component" value="Unplaced"/>
</dbReference>